<sequence>MKKLLLLLTVIVTGISAVAQQVSYSRLQIQPESPRPGSNITFNYQPESATFKKQPTLTAAIYYFIGKRMEASELQLKKNKTNWTGNFQLPDSAAAFFVKIVAGKETDNNDKKGYAFFVMDDSGEPIKESYYSMWNFYRGSGERMGFEPDEKKADYYFNKYYDQGLPKDASFNETITYYQQKKDSTALINYLADLPSDPNIIEDDLFQAPFFADRYGNKPLSKLLTAYLKLKYPDGSWKVRELYPRFNAEKTAAGKAALLDSFKNSIKGAPQEWQKNVITNIESNIAVMHGREGNLSKAREIVETNQKGINLASMLNSIAWNAAEKGANLEEAAKISKQSLEVLDLEKKALSNKPSYNTRTDYLKELDEAEGMFSDTYAYILYQQGNYKEGFKYMQRSIDLVGTGSSEYNERYALLLEKEKGAAKALDFLEKSVIKGAYSSGMKKQLETLYTASKKKQPFDQYFDGLTQQMKENKMKELRASILNEPAPDFKLKDLNGGEVSLASLKGKVVVVDFWATWCGPCIASFPAMYTAQQKHAKNPDVVFLFVNTWEQAEDKKKNVEEFFKGKPYSFTQHALDTEDKMVSSFKVDGIPTKFILDKNGKVRFKSVGYGGNESQTVDEISAMIQLAEEASSASN</sequence>
<dbReference type="PROSITE" id="PS51352">
    <property type="entry name" value="THIOREDOXIN_2"/>
    <property type="match status" value="1"/>
</dbReference>
<dbReference type="EMBL" id="JAKEVY010000003">
    <property type="protein sequence ID" value="MCF1715880.1"/>
    <property type="molecule type" value="Genomic_DNA"/>
</dbReference>
<feature type="chain" id="PRO_5046821098" evidence="1">
    <location>
        <begin position="20"/>
        <end position="636"/>
    </location>
</feature>
<dbReference type="RefSeq" id="WP_234866828.1">
    <property type="nucleotide sequence ID" value="NZ_JAKEVY010000003.1"/>
</dbReference>
<feature type="signal peptide" evidence="1">
    <location>
        <begin position="1"/>
        <end position="19"/>
    </location>
</feature>
<dbReference type="CDD" id="cd02966">
    <property type="entry name" value="TlpA_like_family"/>
    <property type="match status" value="1"/>
</dbReference>
<dbReference type="SUPFAM" id="SSF52833">
    <property type="entry name" value="Thioredoxin-like"/>
    <property type="match status" value="1"/>
</dbReference>
<accession>A0ABS9BJV4</accession>
<dbReference type="InterPro" id="IPR013740">
    <property type="entry name" value="Redoxin"/>
</dbReference>
<proteinExistence type="predicted"/>
<gene>
    <name evidence="3" type="ORF">L0U88_14670</name>
</gene>
<feature type="domain" description="Thioredoxin" evidence="2">
    <location>
        <begin position="481"/>
        <end position="630"/>
    </location>
</feature>
<keyword evidence="4" id="KW-1185">Reference proteome</keyword>
<name>A0ABS9BJV4_9BACT</name>
<organism evidence="3 4">
    <name type="scientific">Flavihumibacter fluminis</name>
    <dbReference type="NCBI Taxonomy" id="2909236"/>
    <lineage>
        <taxon>Bacteria</taxon>
        <taxon>Pseudomonadati</taxon>
        <taxon>Bacteroidota</taxon>
        <taxon>Chitinophagia</taxon>
        <taxon>Chitinophagales</taxon>
        <taxon>Chitinophagaceae</taxon>
        <taxon>Flavihumibacter</taxon>
    </lineage>
</organism>
<dbReference type="InterPro" id="IPR036249">
    <property type="entry name" value="Thioredoxin-like_sf"/>
</dbReference>
<dbReference type="PANTHER" id="PTHR42852:SF17">
    <property type="entry name" value="THIOREDOXIN-LIKE PROTEIN HI_1115"/>
    <property type="match status" value="1"/>
</dbReference>
<dbReference type="Gene3D" id="3.40.30.10">
    <property type="entry name" value="Glutaredoxin"/>
    <property type="match status" value="1"/>
</dbReference>
<dbReference type="InterPro" id="IPR050553">
    <property type="entry name" value="Thioredoxin_ResA/DsbE_sf"/>
</dbReference>
<dbReference type="Pfam" id="PF08534">
    <property type="entry name" value="Redoxin"/>
    <property type="match status" value="1"/>
</dbReference>
<evidence type="ECO:0000313" key="3">
    <source>
        <dbReference type="EMBL" id="MCF1715880.1"/>
    </source>
</evidence>
<dbReference type="SUPFAM" id="SSF81901">
    <property type="entry name" value="HCP-like"/>
    <property type="match status" value="1"/>
</dbReference>
<evidence type="ECO:0000256" key="1">
    <source>
        <dbReference type="SAM" id="SignalP"/>
    </source>
</evidence>
<dbReference type="PANTHER" id="PTHR42852">
    <property type="entry name" value="THIOL:DISULFIDE INTERCHANGE PROTEIN DSBE"/>
    <property type="match status" value="1"/>
</dbReference>
<reference evidence="3 4" key="1">
    <citation type="submission" date="2022-01" db="EMBL/GenBank/DDBJ databases">
        <title>Flavihumibacter sp. nov., isolated from sediment of a river.</title>
        <authorList>
            <person name="Liu H."/>
        </authorList>
    </citation>
    <scope>NUCLEOTIDE SEQUENCE [LARGE SCALE GENOMIC DNA]</scope>
    <source>
        <strain evidence="3 4">RY-1</strain>
    </source>
</reference>
<protein>
    <submittedName>
        <fullName evidence="3">Redoxin family protein</fullName>
    </submittedName>
</protein>
<evidence type="ECO:0000313" key="4">
    <source>
        <dbReference type="Proteomes" id="UP001200145"/>
    </source>
</evidence>
<keyword evidence="1" id="KW-0732">Signal</keyword>
<comment type="caution">
    <text evidence="3">The sequence shown here is derived from an EMBL/GenBank/DDBJ whole genome shotgun (WGS) entry which is preliminary data.</text>
</comment>
<dbReference type="InterPro" id="IPR013766">
    <property type="entry name" value="Thioredoxin_domain"/>
</dbReference>
<dbReference type="Proteomes" id="UP001200145">
    <property type="component" value="Unassembled WGS sequence"/>
</dbReference>
<evidence type="ECO:0000259" key="2">
    <source>
        <dbReference type="PROSITE" id="PS51352"/>
    </source>
</evidence>